<keyword evidence="5" id="KW-1185">Reference proteome</keyword>
<dbReference type="PANTHER" id="PTHR33744:SF1">
    <property type="entry name" value="DNA-BINDING TRANSCRIPTIONAL ACTIVATOR ADER"/>
    <property type="match status" value="1"/>
</dbReference>
<comment type="caution">
    <text evidence="4">The sequence shown here is derived from an EMBL/GenBank/DDBJ whole genome shotgun (WGS) entry which is preliminary data.</text>
</comment>
<reference evidence="4 5" key="2">
    <citation type="submission" date="2018-06" db="EMBL/GenBank/DDBJ databases">
        <title>Sequencing of bacterial isolates from soil warming experiment in Harvard Forest, Massachusetts, USA.</title>
        <authorList>
            <person name="Deangelis K.PhD."/>
        </authorList>
    </citation>
    <scope>NUCLEOTIDE SEQUENCE [LARGE SCALE GENOMIC DNA]</scope>
    <source>
        <strain evidence="4 5">GAS496</strain>
    </source>
</reference>
<name>A0A318HHJ0_9MYCO</name>
<dbReference type="Proteomes" id="UP000247781">
    <property type="component" value="Unassembled WGS sequence"/>
</dbReference>
<dbReference type="InterPro" id="IPR041522">
    <property type="entry name" value="CdaR_GGDEF"/>
</dbReference>
<evidence type="ECO:0000256" key="1">
    <source>
        <dbReference type="ARBA" id="ARBA00006754"/>
    </source>
</evidence>
<dbReference type="EMBL" id="QJJU01000007">
    <property type="protein sequence ID" value="PXX08886.1"/>
    <property type="molecule type" value="Genomic_DNA"/>
</dbReference>
<feature type="domain" description="PucR C-terminal helix-turn-helix" evidence="2">
    <location>
        <begin position="356"/>
        <end position="409"/>
    </location>
</feature>
<feature type="domain" description="CdaR GGDEF-like" evidence="3">
    <location>
        <begin position="198"/>
        <end position="307"/>
    </location>
</feature>
<dbReference type="InterPro" id="IPR042070">
    <property type="entry name" value="PucR_C-HTH_sf"/>
</dbReference>
<protein>
    <submittedName>
        <fullName evidence="4">DNA-binding PucR family transcriptional regulator</fullName>
    </submittedName>
</protein>
<comment type="similarity">
    <text evidence="1">Belongs to the CdaR family.</text>
</comment>
<organism evidence="4 5">
    <name type="scientific">Mycolicibacterium moriokaense</name>
    <dbReference type="NCBI Taxonomy" id="39691"/>
    <lineage>
        <taxon>Bacteria</taxon>
        <taxon>Bacillati</taxon>
        <taxon>Actinomycetota</taxon>
        <taxon>Actinomycetes</taxon>
        <taxon>Mycobacteriales</taxon>
        <taxon>Mycobacteriaceae</taxon>
        <taxon>Mycolicibacterium</taxon>
    </lineage>
</organism>
<evidence type="ECO:0000313" key="4">
    <source>
        <dbReference type="EMBL" id="PXX08886.1"/>
    </source>
</evidence>
<dbReference type="GO" id="GO:0003677">
    <property type="term" value="F:DNA binding"/>
    <property type="evidence" value="ECO:0007669"/>
    <property type="project" value="UniProtKB-KW"/>
</dbReference>
<dbReference type="Pfam" id="PF13556">
    <property type="entry name" value="HTH_30"/>
    <property type="match status" value="1"/>
</dbReference>
<reference evidence="5" key="1">
    <citation type="submission" date="2018-05" db="EMBL/GenBank/DDBJ databases">
        <authorList>
            <person name="Deangelis K."/>
            <person name="Huntemann M."/>
            <person name="Clum A."/>
            <person name="Pillay M."/>
            <person name="Palaniappan K."/>
            <person name="Varghese N."/>
            <person name="Mikhailova N."/>
            <person name="Stamatis D."/>
            <person name="Reddy T."/>
            <person name="Daum C."/>
            <person name="Shapiro N."/>
            <person name="Ivanova N."/>
            <person name="Kyrpides N."/>
            <person name="Woyke T."/>
        </authorList>
    </citation>
    <scope>NUCLEOTIDE SEQUENCE [LARGE SCALE GENOMIC DNA]</scope>
    <source>
        <strain evidence="5">GAS496</strain>
    </source>
</reference>
<dbReference type="InterPro" id="IPR051448">
    <property type="entry name" value="CdaR-like_regulators"/>
</dbReference>
<dbReference type="Gene3D" id="1.10.10.2840">
    <property type="entry name" value="PucR C-terminal helix-turn-helix domain"/>
    <property type="match status" value="1"/>
</dbReference>
<dbReference type="PANTHER" id="PTHR33744">
    <property type="entry name" value="CARBOHYDRATE DIACID REGULATOR"/>
    <property type="match status" value="1"/>
</dbReference>
<evidence type="ECO:0000313" key="5">
    <source>
        <dbReference type="Proteomes" id="UP000247781"/>
    </source>
</evidence>
<dbReference type="Pfam" id="PF17853">
    <property type="entry name" value="GGDEF_2"/>
    <property type="match status" value="1"/>
</dbReference>
<accession>A0A318HHJ0</accession>
<evidence type="ECO:0000259" key="2">
    <source>
        <dbReference type="Pfam" id="PF13556"/>
    </source>
</evidence>
<gene>
    <name evidence="4" type="ORF">C8E89_107191</name>
</gene>
<dbReference type="AlphaFoldDB" id="A0A318HHJ0"/>
<proteinExistence type="inferred from homology"/>
<dbReference type="InterPro" id="IPR025736">
    <property type="entry name" value="PucR_C-HTH_dom"/>
</dbReference>
<sequence length="419" mass="45092">MVHFAHHTAYSGGMTWSRPSTRVRDLIRQSAQIIVNGPPEWLAELDTAVLGANPSIAADPELAGAVSRSNQANLFFWATANVRDPGAPVPPNPGPEPMTVARELVRRGLDAYALDAYRVGEGVAWRRLMQIAFELTSDPAELHEFLDVCSRSISAFVDATLSAIAAQIDLERDELTRGTHAERRETVALILDGAPIARRRAEGRLGYALTGLHTAAVIWSDDPKGDLARLDGAAEALGHAAGGARPLSVLASTATRWVWVPGSVTVDASALRRSVSDMPDVRIAIGPSGNGMDGFRRSHFDAITTQQLMARLGSPQQIALFTDVQLVALITADADRAAEFVTHTLGDLESASAELQDTVRTFVAEQCNASRAATRLYTHRNTLLRRLARADGLLPRPLGEASVNVAVALDVVRWRGNRG</sequence>
<evidence type="ECO:0000259" key="3">
    <source>
        <dbReference type="Pfam" id="PF17853"/>
    </source>
</evidence>
<keyword evidence="4" id="KW-0238">DNA-binding</keyword>